<evidence type="ECO:0000313" key="2">
    <source>
        <dbReference type="Proteomes" id="UP001149860"/>
    </source>
</evidence>
<dbReference type="EMBL" id="CP168151">
    <property type="protein sequence ID" value="XFD39550.1"/>
    <property type="molecule type" value="Genomic_DNA"/>
</dbReference>
<name>A0ACD5DE60_9LACO</name>
<gene>
    <name evidence="1" type="ORF">O0236_009150</name>
</gene>
<proteinExistence type="predicted"/>
<sequence>MRFSHYLSQLAKQYHENHIVDMKRIKLNHIEGKARATDIDWRNVCMLWHLGNSRYPTAILDRQQGLYAVPDKPSNLIKQLLDRRPLGCRRITTAITKHAGVKNYVPNVQGNFCISPLKSEDGKEQSWIALHQIDQYKVGNQVDTSLVQFKGCKELVSLPTTHNFIHKREQDWFAIKEFQQTILNTVKASFDAKAISNFELVQYQDITAEVRKFEQEAIAEWTAKVLKYVGFDEQTLAPKLDELMKEFEA</sequence>
<dbReference type="Proteomes" id="UP001149860">
    <property type="component" value="Chromosome"/>
</dbReference>
<reference evidence="1" key="1">
    <citation type="submission" date="2024-08" db="EMBL/GenBank/DDBJ databases">
        <title>Lentilactobacillus sp. nov., isolated from tree bark.</title>
        <authorList>
            <person name="Phuengjayaem S."/>
            <person name="Tanasupawat S."/>
        </authorList>
    </citation>
    <scope>NUCLEOTIDE SEQUENCE</scope>
    <source>
        <strain evidence="1">SPB1-3</strain>
    </source>
</reference>
<keyword evidence="2" id="KW-1185">Reference proteome</keyword>
<protein>
    <submittedName>
        <fullName evidence="1">Competence protein ComK</fullName>
    </submittedName>
</protein>
<organism evidence="1 2">
    <name type="scientific">Lentilactobacillus terminaliae</name>
    <dbReference type="NCBI Taxonomy" id="3003483"/>
    <lineage>
        <taxon>Bacteria</taxon>
        <taxon>Bacillati</taxon>
        <taxon>Bacillota</taxon>
        <taxon>Bacilli</taxon>
        <taxon>Lactobacillales</taxon>
        <taxon>Lactobacillaceae</taxon>
        <taxon>Lentilactobacillus</taxon>
    </lineage>
</organism>
<evidence type="ECO:0000313" key="1">
    <source>
        <dbReference type="EMBL" id="XFD39550.1"/>
    </source>
</evidence>
<accession>A0ACD5DE60</accession>